<comment type="subcellular location">
    <subcellularLocation>
        <location evidence="1 6">Cell membrane</location>
        <topology evidence="1 6">Multi-pass membrane protein</topology>
    </subcellularLocation>
</comment>
<dbReference type="OrthoDB" id="8009671at2759"/>
<comment type="function">
    <text evidence="6">Gustatory receptor which mediates acceptance or avoidance behavior, depending on its substrates.</text>
</comment>
<reference evidence="8" key="1">
    <citation type="submission" date="2025-08" db="UniProtKB">
        <authorList>
            <consortium name="RefSeq"/>
        </authorList>
    </citation>
    <scope>IDENTIFICATION</scope>
    <source>
        <strain evidence="8">Aabys</strain>
        <tissue evidence="8">Whole body</tissue>
    </source>
</reference>
<comment type="similarity">
    <text evidence="6">Belongs to the insect chemoreceptor superfamily. Gustatory receptor (GR) family.</text>
</comment>
<dbReference type="AlphaFoldDB" id="A0A9J7DIS0"/>
<name>A0A9J7DIS0_MUSDO</name>
<feature type="transmembrane region" description="Helical" evidence="6">
    <location>
        <begin position="299"/>
        <end position="321"/>
    </location>
</feature>
<keyword evidence="7" id="KW-1185">Reference proteome</keyword>
<accession>A0A9J7DIS0</accession>
<organism evidence="7 8">
    <name type="scientific">Musca domestica</name>
    <name type="common">House fly</name>
    <dbReference type="NCBI Taxonomy" id="7370"/>
    <lineage>
        <taxon>Eukaryota</taxon>
        <taxon>Metazoa</taxon>
        <taxon>Ecdysozoa</taxon>
        <taxon>Arthropoda</taxon>
        <taxon>Hexapoda</taxon>
        <taxon>Insecta</taxon>
        <taxon>Pterygota</taxon>
        <taxon>Neoptera</taxon>
        <taxon>Endopterygota</taxon>
        <taxon>Diptera</taxon>
        <taxon>Brachycera</taxon>
        <taxon>Muscomorpha</taxon>
        <taxon>Muscoidea</taxon>
        <taxon>Muscidae</taxon>
        <taxon>Musca</taxon>
    </lineage>
</organism>
<dbReference type="Proteomes" id="UP001652621">
    <property type="component" value="Unplaced"/>
</dbReference>
<keyword evidence="4 6" id="KW-1133">Transmembrane helix</keyword>
<feature type="transmembrane region" description="Helical" evidence="6">
    <location>
        <begin position="116"/>
        <end position="136"/>
    </location>
</feature>
<keyword evidence="3 6" id="KW-0812">Transmembrane</keyword>
<dbReference type="Pfam" id="PF08395">
    <property type="entry name" value="7tm_7"/>
    <property type="match status" value="1"/>
</dbReference>
<proteinExistence type="inferred from homology"/>
<evidence type="ECO:0000256" key="5">
    <source>
        <dbReference type="ARBA" id="ARBA00023136"/>
    </source>
</evidence>
<dbReference type="GeneID" id="109613926"/>
<dbReference type="GO" id="GO:0050909">
    <property type="term" value="P:sensory perception of taste"/>
    <property type="evidence" value="ECO:0007669"/>
    <property type="project" value="InterPro"/>
</dbReference>
<dbReference type="KEGG" id="mde:109613926"/>
<comment type="caution">
    <text evidence="6">Lacks conserved residue(s) required for the propagation of feature annotation.</text>
</comment>
<dbReference type="GO" id="GO:0005886">
    <property type="term" value="C:plasma membrane"/>
    <property type="evidence" value="ECO:0007669"/>
    <property type="project" value="UniProtKB-SubCell"/>
</dbReference>
<dbReference type="InterPro" id="IPR013604">
    <property type="entry name" value="7TM_chemorcpt"/>
</dbReference>
<evidence type="ECO:0000256" key="3">
    <source>
        <dbReference type="ARBA" id="ARBA00022692"/>
    </source>
</evidence>
<feature type="transmembrane region" description="Helical" evidence="6">
    <location>
        <begin position="333"/>
        <end position="355"/>
    </location>
</feature>
<evidence type="ECO:0000256" key="4">
    <source>
        <dbReference type="ARBA" id="ARBA00022989"/>
    </source>
</evidence>
<evidence type="ECO:0000256" key="2">
    <source>
        <dbReference type="ARBA" id="ARBA00022475"/>
    </source>
</evidence>
<keyword evidence="6 8" id="KW-0675">Receptor</keyword>
<keyword evidence="6" id="KW-0807">Transducer</keyword>
<feature type="transmembrane region" description="Helical" evidence="6">
    <location>
        <begin position="406"/>
        <end position="427"/>
    </location>
</feature>
<evidence type="ECO:0000256" key="6">
    <source>
        <dbReference type="RuleBase" id="RU363108"/>
    </source>
</evidence>
<feature type="transmembrane region" description="Helical" evidence="6">
    <location>
        <begin position="215"/>
        <end position="241"/>
    </location>
</feature>
<dbReference type="VEuPathDB" id="VectorBase:MDOMA2_019372"/>
<gene>
    <name evidence="8" type="primary">LOC109613926</name>
</gene>
<dbReference type="RefSeq" id="XP_019894675.2">
    <property type="nucleotide sequence ID" value="XM_020039116.2"/>
</dbReference>
<evidence type="ECO:0000256" key="1">
    <source>
        <dbReference type="ARBA" id="ARBA00004651"/>
    </source>
</evidence>
<sequence length="442" mass="51810">MVTAPIRNSGTLCPNDVCLKMLWACYCYSRCFGIVYYSFERRKIANSNATASHCEHRQSLFLPSTPKIYHTKFRDNIPLIAYETKWMAWLNIISRIICCSLFFYGALKMWKLDDYFYIYVMIQVFFLTACPLVEALTNFRNRREFVSAINELLKLMRELEELQPNYKLFCWTHVALLGLKLSSFAYELACIVQEIHFTLDNGDFYSISLLILEMYLMVAVWLSLHLISILYICSDALFGALNHYMRHNFIPRIKAVETHIICLSSPSYVNGLYIDLSVFSDFMIRVQRNALDLHNLCQLLVVTTILFIYWGTICVIYYMVWQYYEVNLIHSRYIFFILKLLFDIGLLSLTGHRVIRASQLVRCMGLENAAMTDDKKWNREIELFLHRLSLNEFKLNIFGMFDVSNALTLAFISGILTSVSIFVPFSIKTYRIQQFLENRSSM</sequence>
<keyword evidence="5 6" id="KW-0472">Membrane</keyword>
<protein>
    <recommendedName>
        <fullName evidence="6">Gustatory receptor</fullName>
    </recommendedName>
</protein>
<keyword evidence="2 6" id="KW-1003">Cell membrane</keyword>
<feature type="transmembrane region" description="Helical" evidence="6">
    <location>
        <begin position="86"/>
        <end position="104"/>
    </location>
</feature>
<evidence type="ECO:0000313" key="8">
    <source>
        <dbReference type="RefSeq" id="XP_019894675.2"/>
    </source>
</evidence>
<evidence type="ECO:0000313" key="7">
    <source>
        <dbReference type="Proteomes" id="UP001652621"/>
    </source>
</evidence>